<dbReference type="NCBIfam" id="NF007958">
    <property type="entry name" value="PRK10677.1"/>
    <property type="match status" value="1"/>
</dbReference>
<dbReference type="CDD" id="cd13536">
    <property type="entry name" value="PBP2_EcModA"/>
    <property type="match status" value="1"/>
</dbReference>
<dbReference type="Proteomes" id="UP001169719">
    <property type="component" value="Unassembled WGS sequence"/>
</dbReference>
<keyword evidence="3 4" id="KW-0732">Signal</keyword>
<dbReference type="PANTHER" id="PTHR30632">
    <property type="entry name" value="MOLYBDATE-BINDING PERIPLASMIC PROTEIN"/>
    <property type="match status" value="1"/>
</dbReference>
<evidence type="ECO:0000256" key="3">
    <source>
        <dbReference type="ARBA" id="ARBA00022729"/>
    </source>
</evidence>
<proteinExistence type="inferred from homology"/>
<dbReference type="InterPro" id="IPR005950">
    <property type="entry name" value="ModA"/>
</dbReference>
<comment type="similarity">
    <text evidence="1">Belongs to the bacterial solute-binding protein ModA family.</text>
</comment>
<gene>
    <name evidence="5" type="primary">modA</name>
    <name evidence="5" type="ORF">QWJ08_18725</name>
</gene>
<dbReference type="Pfam" id="PF13531">
    <property type="entry name" value="SBP_bac_11"/>
    <property type="match status" value="1"/>
</dbReference>
<evidence type="ECO:0000313" key="6">
    <source>
        <dbReference type="Proteomes" id="UP001169719"/>
    </source>
</evidence>
<protein>
    <submittedName>
        <fullName evidence="5">Molybdate ABC transporter substrate-binding protein</fullName>
    </submittedName>
</protein>
<keyword evidence="6" id="KW-1185">Reference proteome</keyword>
<reference evidence="5" key="1">
    <citation type="submission" date="2024-05" db="EMBL/GenBank/DDBJ databases">
        <title>Genome Sequences of Four Agar- Degrading Marine Bacteria.</title>
        <authorList>
            <person name="Phillips E.K."/>
            <person name="Shaffer J.C."/>
            <person name="Henson M.W."/>
            <person name="Temperton B."/>
            <person name="Thrash C.J."/>
            <person name="Martin M.O."/>
        </authorList>
    </citation>
    <scope>NUCLEOTIDE SEQUENCE</scope>
    <source>
        <strain evidence="5">EKP203</strain>
    </source>
</reference>
<dbReference type="RefSeq" id="WP_289963444.1">
    <property type="nucleotide sequence ID" value="NZ_JAUEOZ010000002.1"/>
</dbReference>
<evidence type="ECO:0000256" key="2">
    <source>
        <dbReference type="ARBA" id="ARBA00022723"/>
    </source>
</evidence>
<feature type="chain" id="PRO_5046705584" evidence="4">
    <location>
        <begin position="20"/>
        <end position="252"/>
    </location>
</feature>
<organism evidence="5 6">
    <name type="scientific">Vibrio agarivorans</name>
    <dbReference type="NCBI Taxonomy" id="153622"/>
    <lineage>
        <taxon>Bacteria</taxon>
        <taxon>Pseudomonadati</taxon>
        <taxon>Pseudomonadota</taxon>
        <taxon>Gammaproteobacteria</taxon>
        <taxon>Vibrionales</taxon>
        <taxon>Vibrionaceae</taxon>
        <taxon>Vibrio</taxon>
    </lineage>
</organism>
<dbReference type="PANTHER" id="PTHR30632:SF17">
    <property type="entry name" value="MOLYBDATE-BINDING PROTEIN MODA"/>
    <property type="match status" value="1"/>
</dbReference>
<name>A0ABT7Y5R5_9VIBR</name>
<evidence type="ECO:0000313" key="5">
    <source>
        <dbReference type="EMBL" id="MDN2483382.1"/>
    </source>
</evidence>
<comment type="caution">
    <text evidence="5">The sequence shown here is derived from an EMBL/GenBank/DDBJ whole genome shotgun (WGS) entry which is preliminary data.</text>
</comment>
<evidence type="ECO:0000256" key="1">
    <source>
        <dbReference type="ARBA" id="ARBA00009175"/>
    </source>
</evidence>
<dbReference type="Gene3D" id="3.40.190.10">
    <property type="entry name" value="Periplasmic binding protein-like II"/>
    <property type="match status" value="2"/>
</dbReference>
<feature type="signal peptide" evidence="4">
    <location>
        <begin position="1"/>
        <end position="19"/>
    </location>
</feature>
<keyword evidence="2" id="KW-0479">Metal-binding</keyword>
<dbReference type="EMBL" id="JAUEOZ010000002">
    <property type="protein sequence ID" value="MDN2483382.1"/>
    <property type="molecule type" value="Genomic_DNA"/>
</dbReference>
<evidence type="ECO:0000256" key="4">
    <source>
        <dbReference type="SAM" id="SignalP"/>
    </source>
</evidence>
<dbReference type="NCBIfam" id="TIGR01256">
    <property type="entry name" value="modA"/>
    <property type="match status" value="1"/>
</dbReference>
<sequence length="252" mass="27658">MLSRLFTCLSLLVSLSVHAAENITVFAAASMTDALDEIAQRYEQETSVKIKRSYASSSVLARQIAQGAPADLFISANTRWMDYLVEQNAVEPDSVAPLVRNELVMVVPSSEPVPQVNFTSASDILKLLQGTRLAVGDPKHVPAGIYTQQALEALGMWQPLMPVLARANNVRSALLWVERGEARAGVVYRTDAIVSDKVAVISTFPSSSHDAIEYPVAIVTGKSQNETTQDFYDYLKTKEAKQVFRSYGFLVE</sequence>
<dbReference type="SUPFAM" id="SSF53850">
    <property type="entry name" value="Periplasmic binding protein-like II"/>
    <property type="match status" value="1"/>
</dbReference>
<dbReference type="InterPro" id="IPR050682">
    <property type="entry name" value="ModA/WtpA"/>
</dbReference>
<dbReference type="PIRSF" id="PIRSF004846">
    <property type="entry name" value="ModA"/>
    <property type="match status" value="1"/>
</dbReference>
<accession>A0ABT7Y5R5</accession>